<evidence type="ECO:0000256" key="5">
    <source>
        <dbReference type="ARBA" id="ARBA00023136"/>
    </source>
</evidence>
<proteinExistence type="predicted"/>
<dbReference type="CDD" id="cd01949">
    <property type="entry name" value="GGDEF"/>
    <property type="match status" value="1"/>
</dbReference>
<dbReference type="GO" id="GO:1902201">
    <property type="term" value="P:negative regulation of bacterial-type flagellum-dependent cell motility"/>
    <property type="evidence" value="ECO:0007669"/>
    <property type="project" value="TreeGrafter"/>
</dbReference>
<dbReference type="GO" id="GO:0043709">
    <property type="term" value="P:cell adhesion involved in single-species biofilm formation"/>
    <property type="evidence" value="ECO:0007669"/>
    <property type="project" value="TreeGrafter"/>
</dbReference>
<dbReference type="EMBL" id="JAKTTI010000007">
    <property type="protein sequence ID" value="MCH1625047.1"/>
    <property type="molecule type" value="Genomic_DNA"/>
</dbReference>
<accession>A0AAW5E4Q1</accession>
<dbReference type="Proteomes" id="UP001431131">
    <property type="component" value="Unassembled WGS sequence"/>
</dbReference>
<evidence type="ECO:0000256" key="1">
    <source>
        <dbReference type="ARBA" id="ARBA00004651"/>
    </source>
</evidence>
<evidence type="ECO:0000256" key="2">
    <source>
        <dbReference type="ARBA" id="ARBA00022475"/>
    </source>
</evidence>
<dbReference type="NCBIfam" id="TIGR00254">
    <property type="entry name" value="GGDEF"/>
    <property type="match status" value="1"/>
</dbReference>
<dbReference type="PANTHER" id="PTHR45138:SF9">
    <property type="entry name" value="DIGUANYLATE CYCLASE DGCM-RELATED"/>
    <property type="match status" value="1"/>
</dbReference>
<feature type="transmembrane region" description="Helical" evidence="6">
    <location>
        <begin position="101"/>
        <end position="123"/>
    </location>
</feature>
<dbReference type="Gene3D" id="3.30.70.270">
    <property type="match status" value="1"/>
</dbReference>
<reference evidence="8" key="1">
    <citation type="submission" date="2022-02" db="EMBL/GenBank/DDBJ databases">
        <title>Fredinandcohnia quinoae sp. nov. isolated from Chenopodium quinoa seeds.</title>
        <authorList>
            <person name="Saati-Santamaria Z."/>
            <person name="Flores-Felix J.D."/>
            <person name="Igual J.M."/>
            <person name="Velazquez E."/>
            <person name="Garcia-Fraile P."/>
            <person name="Martinez-Molina E."/>
        </authorList>
    </citation>
    <scope>NUCLEOTIDE SEQUENCE</scope>
    <source>
        <strain evidence="8">SECRCQ15</strain>
    </source>
</reference>
<feature type="transmembrane region" description="Helical" evidence="6">
    <location>
        <begin position="163"/>
        <end position="183"/>
    </location>
</feature>
<dbReference type="InterPro" id="IPR011620">
    <property type="entry name" value="Sig_transdc_His_kinase_LytS_TM"/>
</dbReference>
<keyword evidence="9" id="KW-1185">Reference proteome</keyword>
<dbReference type="RefSeq" id="WP_240253967.1">
    <property type="nucleotide sequence ID" value="NZ_JAKTTI010000007.1"/>
</dbReference>
<feature type="transmembrane region" description="Helical" evidence="6">
    <location>
        <begin position="9"/>
        <end position="26"/>
    </location>
</feature>
<keyword evidence="3 6" id="KW-0812">Transmembrane</keyword>
<dbReference type="Pfam" id="PF00990">
    <property type="entry name" value="GGDEF"/>
    <property type="match status" value="1"/>
</dbReference>
<evidence type="ECO:0000313" key="9">
    <source>
        <dbReference type="Proteomes" id="UP001431131"/>
    </source>
</evidence>
<evidence type="ECO:0000259" key="7">
    <source>
        <dbReference type="PROSITE" id="PS50887"/>
    </source>
</evidence>
<dbReference type="InterPro" id="IPR029787">
    <property type="entry name" value="Nucleotide_cyclase"/>
</dbReference>
<feature type="domain" description="GGDEF" evidence="7">
    <location>
        <begin position="224"/>
        <end position="362"/>
    </location>
</feature>
<keyword evidence="5 6" id="KW-0472">Membrane</keyword>
<name>A0AAW5E4Q1_9BACI</name>
<evidence type="ECO:0000313" key="8">
    <source>
        <dbReference type="EMBL" id="MCH1625047.1"/>
    </source>
</evidence>
<evidence type="ECO:0000256" key="6">
    <source>
        <dbReference type="SAM" id="Phobius"/>
    </source>
</evidence>
<dbReference type="InterPro" id="IPR000160">
    <property type="entry name" value="GGDEF_dom"/>
</dbReference>
<dbReference type="InterPro" id="IPR050469">
    <property type="entry name" value="Diguanylate_Cyclase"/>
</dbReference>
<evidence type="ECO:0000256" key="4">
    <source>
        <dbReference type="ARBA" id="ARBA00022989"/>
    </source>
</evidence>
<feature type="transmembrane region" description="Helical" evidence="6">
    <location>
        <begin position="32"/>
        <end position="56"/>
    </location>
</feature>
<dbReference type="GO" id="GO:0005886">
    <property type="term" value="C:plasma membrane"/>
    <property type="evidence" value="ECO:0007669"/>
    <property type="project" value="UniProtKB-SubCell"/>
</dbReference>
<feature type="transmembrane region" description="Helical" evidence="6">
    <location>
        <begin position="130"/>
        <end position="151"/>
    </location>
</feature>
<dbReference type="PANTHER" id="PTHR45138">
    <property type="entry name" value="REGULATORY COMPONENTS OF SENSORY TRANSDUCTION SYSTEM"/>
    <property type="match status" value="1"/>
</dbReference>
<dbReference type="PROSITE" id="PS50887">
    <property type="entry name" value="GGDEF"/>
    <property type="match status" value="1"/>
</dbReference>
<dbReference type="GO" id="GO:0000155">
    <property type="term" value="F:phosphorelay sensor kinase activity"/>
    <property type="evidence" value="ECO:0007669"/>
    <property type="project" value="InterPro"/>
</dbReference>
<keyword evidence="4 6" id="KW-1133">Transmembrane helix</keyword>
<dbReference type="AlphaFoldDB" id="A0AAW5E4Q1"/>
<comment type="caution">
    <text evidence="8">The sequence shown here is derived from an EMBL/GenBank/DDBJ whole genome shotgun (WGS) entry which is preliminary data.</text>
</comment>
<feature type="transmembrane region" description="Helical" evidence="6">
    <location>
        <begin position="68"/>
        <end position="89"/>
    </location>
</feature>
<dbReference type="SUPFAM" id="SSF55073">
    <property type="entry name" value="Nucleotide cyclase"/>
    <property type="match status" value="1"/>
</dbReference>
<protein>
    <submittedName>
        <fullName evidence="8">Diguanylate cyclase</fullName>
        <ecNumber evidence="8">2.7.7.65</ecNumber>
    </submittedName>
</protein>
<keyword evidence="8" id="KW-0548">Nucleotidyltransferase</keyword>
<keyword evidence="8" id="KW-0808">Transferase</keyword>
<gene>
    <name evidence="8" type="ORF">MJG50_06880</name>
</gene>
<keyword evidence="2" id="KW-1003">Cell membrane</keyword>
<comment type="subcellular location">
    <subcellularLocation>
        <location evidence="1">Cell membrane</location>
        <topology evidence="1">Multi-pass membrane protein</topology>
    </subcellularLocation>
</comment>
<dbReference type="InterPro" id="IPR043128">
    <property type="entry name" value="Rev_trsase/Diguanyl_cyclase"/>
</dbReference>
<dbReference type="EC" id="2.7.7.65" evidence="8"/>
<dbReference type="GO" id="GO:0071555">
    <property type="term" value="P:cell wall organization"/>
    <property type="evidence" value="ECO:0007669"/>
    <property type="project" value="InterPro"/>
</dbReference>
<sequence length="375" mass="42933">MREILESSLANMAIILFMHVCLSILIDNKRHFPSYLFPIGMITLTSVTVISLFYLPIKYGGYQFDLRLIPLVFFAIKWGWRYVIPALIITGSWRLNMGGDGAVLGVIFGMAIPVLITLFLLFFKKTKPGPISLFSLFCICWLSSDLPIVYFVQDGWNVFKEIFLVRFLSFMLTGFILYLLILNSERELKLKKRLQFYAERDPLTGLYNMRFFKSHIETRSITDKKKYIVMVDIDHFKSINDTYGHLDGDLILKGVATAIKGVCPKINGTEIVVGRYGGEEFILFIAVDSAEELSKIVSDIRVVIENTDFQLQSRQQKINVTVSIGVSELFERSNLNHAIEIADQLLYNSKENGRNKISYANNIDFIITKRCQYTG</sequence>
<organism evidence="8 9">
    <name type="scientific">Fredinandcohnia quinoae</name>
    <dbReference type="NCBI Taxonomy" id="2918902"/>
    <lineage>
        <taxon>Bacteria</taxon>
        <taxon>Bacillati</taxon>
        <taxon>Bacillota</taxon>
        <taxon>Bacilli</taxon>
        <taxon>Bacillales</taxon>
        <taxon>Bacillaceae</taxon>
        <taxon>Fredinandcohnia</taxon>
    </lineage>
</organism>
<evidence type="ECO:0000256" key="3">
    <source>
        <dbReference type="ARBA" id="ARBA00022692"/>
    </source>
</evidence>
<dbReference type="SMART" id="SM00267">
    <property type="entry name" value="GGDEF"/>
    <property type="match status" value="1"/>
</dbReference>
<dbReference type="Pfam" id="PF07694">
    <property type="entry name" value="5TM-5TMR_LYT"/>
    <property type="match status" value="1"/>
</dbReference>
<dbReference type="GO" id="GO:0052621">
    <property type="term" value="F:diguanylate cyclase activity"/>
    <property type="evidence" value="ECO:0007669"/>
    <property type="project" value="UniProtKB-EC"/>
</dbReference>